<gene>
    <name evidence="1" type="ORF">BJ212DRAFT_1263072</name>
</gene>
<protein>
    <submittedName>
        <fullName evidence="1">Uncharacterized protein</fullName>
    </submittedName>
</protein>
<feature type="non-terminal residue" evidence="1">
    <location>
        <position position="94"/>
    </location>
</feature>
<dbReference type="AlphaFoldDB" id="A0A9P7EIE9"/>
<sequence length="94" mass="10693">ETVTLALRLFNGVAYTLSTHETKEISFSLDWIKSSEARARHETLGVLVHEVMHCYRYNTKETCPGCLIEGIATILQVLHAGFALPHWRPRAEEK</sequence>
<dbReference type="Proteomes" id="UP000807769">
    <property type="component" value="Unassembled WGS sequence"/>
</dbReference>
<organism evidence="1 2">
    <name type="scientific">Suillus subaureus</name>
    <dbReference type="NCBI Taxonomy" id="48587"/>
    <lineage>
        <taxon>Eukaryota</taxon>
        <taxon>Fungi</taxon>
        <taxon>Dikarya</taxon>
        <taxon>Basidiomycota</taxon>
        <taxon>Agaricomycotina</taxon>
        <taxon>Agaricomycetes</taxon>
        <taxon>Agaricomycetidae</taxon>
        <taxon>Boletales</taxon>
        <taxon>Suillineae</taxon>
        <taxon>Suillaceae</taxon>
        <taxon>Suillus</taxon>
    </lineage>
</organism>
<dbReference type="OrthoDB" id="891726at2759"/>
<evidence type="ECO:0000313" key="2">
    <source>
        <dbReference type="Proteomes" id="UP000807769"/>
    </source>
</evidence>
<keyword evidence="2" id="KW-1185">Reference proteome</keyword>
<evidence type="ECO:0000313" key="1">
    <source>
        <dbReference type="EMBL" id="KAG1822455.1"/>
    </source>
</evidence>
<dbReference type="PANTHER" id="PTHR33321:SF12">
    <property type="entry name" value="PLANT BASIC SECRETORY PROTEIN (BSP) FAMILY PROTEIN"/>
    <property type="match status" value="1"/>
</dbReference>
<reference evidence="1" key="1">
    <citation type="journal article" date="2020" name="New Phytol.">
        <title>Comparative genomics reveals dynamic genome evolution in host specialist ectomycorrhizal fungi.</title>
        <authorList>
            <person name="Lofgren L.A."/>
            <person name="Nguyen N.H."/>
            <person name="Vilgalys R."/>
            <person name="Ruytinx J."/>
            <person name="Liao H.L."/>
            <person name="Branco S."/>
            <person name="Kuo A."/>
            <person name="LaButti K."/>
            <person name="Lipzen A."/>
            <person name="Andreopoulos W."/>
            <person name="Pangilinan J."/>
            <person name="Riley R."/>
            <person name="Hundley H."/>
            <person name="Na H."/>
            <person name="Barry K."/>
            <person name="Grigoriev I.V."/>
            <person name="Stajich J.E."/>
            <person name="Kennedy P.G."/>
        </authorList>
    </citation>
    <scope>NUCLEOTIDE SEQUENCE</scope>
    <source>
        <strain evidence="1">MN1</strain>
    </source>
</reference>
<proteinExistence type="predicted"/>
<dbReference type="Pfam" id="PF04450">
    <property type="entry name" value="BSP"/>
    <property type="match status" value="1"/>
</dbReference>
<name>A0A9P7EIE9_9AGAM</name>
<accession>A0A9P7EIE9</accession>
<comment type="caution">
    <text evidence="1">The sequence shown here is derived from an EMBL/GenBank/DDBJ whole genome shotgun (WGS) entry which is preliminary data.</text>
</comment>
<dbReference type="GeneID" id="64624334"/>
<dbReference type="RefSeq" id="XP_041196861.1">
    <property type="nucleotide sequence ID" value="XM_041330317.1"/>
</dbReference>
<dbReference type="PANTHER" id="PTHR33321">
    <property type="match status" value="1"/>
</dbReference>
<dbReference type="EMBL" id="JABBWG010000005">
    <property type="protein sequence ID" value="KAG1822455.1"/>
    <property type="molecule type" value="Genomic_DNA"/>
</dbReference>
<dbReference type="InterPro" id="IPR007541">
    <property type="entry name" value="Uncharacterised_BSP"/>
</dbReference>